<dbReference type="NCBIfam" id="NF011456">
    <property type="entry name" value="PRK14874.1"/>
    <property type="match status" value="1"/>
</dbReference>
<organism evidence="4 5">
    <name type="scientific">Mesotoga infera</name>
    <dbReference type="NCBI Taxonomy" id="1236046"/>
    <lineage>
        <taxon>Bacteria</taxon>
        <taxon>Thermotogati</taxon>
        <taxon>Thermotogota</taxon>
        <taxon>Thermotogae</taxon>
        <taxon>Kosmotogales</taxon>
        <taxon>Kosmotogaceae</taxon>
        <taxon>Mesotoga</taxon>
    </lineage>
</organism>
<protein>
    <submittedName>
        <fullName evidence="4">Aspartate-semialdehyde dehydrogenase</fullName>
        <ecNumber evidence="4">1.2.1.11</ecNumber>
    </submittedName>
</protein>
<dbReference type="SMART" id="SM00859">
    <property type="entry name" value="Semialdhyde_dh"/>
    <property type="match status" value="1"/>
</dbReference>
<dbReference type="CDD" id="cd18131">
    <property type="entry name" value="ASADH_C_bac_euk_like"/>
    <property type="match status" value="1"/>
</dbReference>
<gene>
    <name evidence="4" type="primary">asd</name>
    <name evidence="4" type="ORF">MESINF_0039</name>
</gene>
<dbReference type="EMBL" id="LS974202">
    <property type="protein sequence ID" value="SSC11488.1"/>
    <property type="molecule type" value="Genomic_DNA"/>
</dbReference>
<dbReference type="KEGG" id="minf:MESINF_0039"/>
<keyword evidence="4" id="KW-0560">Oxidoreductase</keyword>
<accession>A0A7Z7PN27</accession>
<proteinExistence type="inferred from homology"/>
<dbReference type="GO" id="GO:0008652">
    <property type="term" value="P:amino acid biosynthetic process"/>
    <property type="evidence" value="ECO:0007669"/>
    <property type="project" value="InterPro"/>
</dbReference>
<dbReference type="SUPFAM" id="SSF55347">
    <property type="entry name" value="Glyceraldehyde-3-phosphate dehydrogenase-like, C-terminal domain"/>
    <property type="match status" value="1"/>
</dbReference>
<dbReference type="Gene3D" id="3.40.50.720">
    <property type="entry name" value="NAD(P)-binding Rossmann-like Domain"/>
    <property type="match status" value="1"/>
</dbReference>
<dbReference type="CDD" id="cd02316">
    <property type="entry name" value="VcASADH2_like_N"/>
    <property type="match status" value="1"/>
</dbReference>
<evidence type="ECO:0000313" key="5">
    <source>
        <dbReference type="Proteomes" id="UP000250796"/>
    </source>
</evidence>
<sequence>MKLAVVGATGEVGRMMLKKLEEESIEPDGIDLFSSSRSAGSLMKFTGKSVEVRELREDSLRTYYDYVLFSAGASVSKVFAPIAASYGAVVIDNSSAFRQSEGIPLVVPEINGFLLKDYRGIVANPNCSTIQMVLSLYKIHRKFGLRIVVVSTYQAVSGAGNRGIVELEKQEAGSQDHAVFVRKIHRNVVPVIGDILENSFSVEEMKMVNETRKILGDSKISIWPTTVRVPVMHGHSEAIFCETEKPFDLEDLRVELRASEDVVLTDEKFTPAEIAGSDLVYVSRIRSFDSHRFLLWNVADNIRVGAATNAVRILKMHAGGV</sequence>
<dbReference type="Pfam" id="PF02774">
    <property type="entry name" value="Semialdhyde_dhC"/>
    <property type="match status" value="1"/>
</dbReference>
<feature type="active site" description="Proton acceptor" evidence="2">
    <location>
        <position position="235"/>
    </location>
</feature>
<dbReference type="EC" id="1.2.1.11" evidence="4"/>
<evidence type="ECO:0000256" key="2">
    <source>
        <dbReference type="PIRSR" id="PIRSR000148-1"/>
    </source>
</evidence>
<feature type="active site" description="Acyl-thioester intermediate" evidence="2">
    <location>
        <position position="127"/>
    </location>
</feature>
<reference evidence="4 5" key="1">
    <citation type="submission" date="2017-01" db="EMBL/GenBank/DDBJ databases">
        <authorList>
            <person name="Erauso G."/>
        </authorList>
    </citation>
    <scope>NUCLEOTIDE SEQUENCE [LARGE SCALE GENOMIC DNA]</scope>
    <source>
        <strain evidence="4">MESINF1</strain>
    </source>
</reference>
<dbReference type="InterPro" id="IPR036291">
    <property type="entry name" value="NAD(P)-bd_dom_sf"/>
</dbReference>
<keyword evidence="5" id="KW-1185">Reference proteome</keyword>
<dbReference type="AlphaFoldDB" id="A0A7Z7PN27"/>
<dbReference type="Gene3D" id="3.30.360.10">
    <property type="entry name" value="Dihydrodipicolinate Reductase, domain 2"/>
    <property type="match status" value="1"/>
</dbReference>
<evidence type="ECO:0000259" key="3">
    <source>
        <dbReference type="SMART" id="SM00859"/>
    </source>
</evidence>
<evidence type="ECO:0000256" key="1">
    <source>
        <dbReference type="ARBA" id="ARBA00010584"/>
    </source>
</evidence>
<dbReference type="Proteomes" id="UP000250796">
    <property type="component" value="Chromosome MESINF"/>
</dbReference>
<comment type="similarity">
    <text evidence="1">Belongs to the aspartate-semialdehyde dehydrogenase family.</text>
</comment>
<dbReference type="SUPFAM" id="SSF51735">
    <property type="entry name" value="NAD(P)-binding Rossmann-fold domains"/>
    <property type="match status" value="1"/>
</dbReference>
<dbReference type="PIRSF" id="PIRSF000148">
    <property type="entry name" value="ASA_dh"/>
    <property type="match status" value="1"/>
</dbReference>
<dbReference type="InterPro" id="IPR012280">
    <property type="entry name" value="Semialdhyde_DH_dimer_dom"/>
</dbReference>
<dbReference type="PANTHER" id="PTHR46278:SF2">
    <property type="entry name" value="ASPARTATE-SEMIALDEHYDE DEHYDROGENASE"/>
    <property type="match status" value="1"/>
</dbReference>
<dbReference type="PANTHER" id="PTHR46278">
    <property type="entry name" value="DEHYDROGENASE, PUTATIVE-RELATED"/>
    <property type="match status" value="1"/>
</dbReference>
<dbReference type="InterPro" id="IPR000534">
    <property type="entry name" value="Semialdehyde_DH_NAD-bd"/>
</dbReference>
<evidence type="ECO:0000313" key="4">
    <source>
        <dbReference type="EMBL" id="SSC11488.1"/>
    </source>
</evidence>
<dbReference type="GO" id="GO:0046983">
    <property type="term" value="F:protein dimerization activity"/>
    <property type="evidence" value="ECO:0007669"/>
    <property type="project" value="InterPro"/>
</dbReference>
<dbReference type="RefSeq" id="WP_169697952.1">
    <property type="nucleotide sequence ID" value="NZ_LS974202.1"/>
</dbReference>
<feature type="domain" description="Semialdehyde dehydrogenase NAD-binding" evidence="3">
    <location>
        <begin position="2"/>
        <end position="118"/>
    </location>
</feature>
<name>A0A7Z7PN27_9BACT</name>
<dbReference type="GO" id="GO:0051287">
    <property type="term" value="F:NAD binding"/>
    <property type="evidence" value="ECO:0007669"/>
    <property type="project" value="InterPro"/>
</dbReference>
<dbReference type="Pfam" id="PF01118">
    <property type="entry name" value="Semialdhyde_dh"/>
    <property type="match status" value="1"/>
</dbReference>
<dbReference type="GO" id="GO:0004073">
    <property type="term" value="F:aspartate-semialdehyde dehydrogenase activity"/>
    <property type="evidence" value="ECO:0007669"/>
    <property type="project" value="UniProtKB-EC"/>
</dbReference>